<evidence type="ECO:0000313" key="2">
    <source>
        <dbReference type="EMBL" id="PWK47688.1"/>
    </source>
</evidence>
<keyword evidence="1" id="KW-0472">Membrane</keyword>
<dbReference type="AlphaFoldDB" id="A0A316FFJ9"/>
<protein>
    <submittedName>
        <fullName evidence="2">Uncharacterized protein</fullName>
    </submittedName>
</protein>
<keyword evidence="1" id="KW-1133">Transmembrane helix</keyword>
<gene>
    <name evidence="2" type="ORF">BC793_107298</name>
</gene>
<dbReference type="RefSeq" id="WP_109593812.1">
    <property type="nucleotide sequence ID" value="NZ_BONA01000043.1"/>
</dbReference>
<dbReference type="EMBL" id="QGGR01000007">
    <property type="protein sequence ID" value="PWK47688.1"/>
    <property type="molecule type" value="Genomic_DNA"/>
</dbReference>
<feature type="transmembrane region" description="Helical" evidence="1">
    <location>
        <begin position="41"/>
        <end position="63"/>
    </location>
</feature>
<proteinExistence type="predicted"/>
<organism evidence="2 3">
    <name type="scientific">Actinoplanes xinjiangensis</name>
    <dbReference type="NCBI Taxonomy" id="512350"/>
    <lineage>
        <taxon>Bacteria</taxon>
        <taxon>Bacillati</taxon>
        <taxon>Actinomycetota</taxon>
        <taxon>Actinomycetes</taxon>
        <taxon>Micromonosporales</taxon>
        <taxon>Micromonosporaceae</taxon>
        <taxon>Actinoplanes</taxon>
    </lineage>
</organism>
<dbReference type="OrthoDB" id="3365614at2"/>
<keyword evidence="3" id="KW-1185">Reference proteome</keyword>
<sequence length="392" mass="40088">MRTEHDLIHLLDDEPPTPSAVDIRGAITTGRRRRRMRRAGFAGATATALAVAVVVTVNGNLFAPNPAPTDAAGPDAMPTSCGLADLPPVRSKQVTATVVTGADATGRYLVGRTEPVAEAVLWRDGQAQITDLPGTGRSAFTDVNSAGTVAGWRFAEDGEPEPVPFIIQQETVTPLPGVTHGFPFAVNNSGTVVGESGGSAVRWSSALDDATRLPVPSGTQRSSAVAVDQDGTVAGTVDGKAFVWRPDGTGFALPAPDIDGTAASITTVSDIRNGWVVGSASITGRPPVASSVPDVLESVSVRWNLGTGEVWIIEESRLVASAVTADGWLVGAGAGATAPAMVAGDTTLALPLPAGSVPAVDSRYTVSDDGHTVTGLAVDASGTRVPVVWFCI</sequence>
<reference evidence="2 3" key="1">
    <citation type="submission" date="2018-05" db="EMBL/GenBank/DDBJ databases">
        <title>Genomic Encyclopedia of Archaeal and Bacterial Type Strains, Phase II (KMG-II): from individual species to whole genera.</title>
        <authorList>
            <person name="Goeker M."/>
        </authorList>
    </citation>
    <scope>NUCLEOTIDE SEQUENCE [LARGE SCALE GENOMIC DNA]</scope>
    <source>
        <strain evidence="2 3">DSM 45184</strain>
    </source>
</reference>
<comment type="caution">
    <text evidence="2">The sequence shown here is derived from an EMBL/GenBank/DDBJ whole genome shotgun (WGS) entry which is preliminary data.</text>
</comment>
<accession>A0A316FFJ9</accession>
<evidence type="ECO:0000256" key="1">
    <source>
        <dbReference type="SAM" id="Phobius"/>
    </source>
</evidence>
<evidence type="ECO:0000313" key="3">
    <source>
        <dbReference type="Proteomes" id="UP000245697"/>
    </source>
</evidence>
<keyword evidence="1" id="KW-0812">Transmembrane</keyword>
<dbReference type="Proteomes" id="UP000245697">
    <property type="component" value="Unassembled WGS sequence"/>
</dbReference>
<name>A0A316FFJ9_9ACTN</name>